<feature type="transmembrane region" description="Helical" evidence="9">
    <location>
        <begin position="434"/>
        <end position="457"/>
    </location>
</feature>
<feature type="domain" description="ABC transmembrane type-1" evidence="11">
    <location>
        <begin position="304"/>
        <end position="525"/>
    </location>
</feature>
<dbReference type="OrthoDB" id="9805974at2"/>
<dbReference type="SUPFAM" id="SSF161098">
    <property type="entry name" value="MetI-like"/>
    <property type="match status" value="1"/>
</dbReference>
<dbReference type="InterPro" id="IPR047103">
    <property type="entry name" value="MalF_P2_sf"/>
</dbReference>
<feature type="transmembrane region" description="Helical" evidence="9">
    <location>
        <begin position="342"/>
        <end position="362"/>
    </location>
</feature>
<evidence type="ECO:0000256" key="8">
    <source>
        <dbReference type="ARBA" id="ARBA00023136"/>
    </source>
</evidence>
<keyword evidence="4 10" id="KW-1003">Cell membrane</keyword>
<feature type="transmembrane region" description="Helical" evidence="9">
    <location>
        <begin position="391"/>
        <end position="413"/>
    </location>
</feature>
<name>A0A5C8HMY2_9MICO</name>
<comment type="similarity">
    <text evidence="2 10">Belongs to the binding-protein-dependent transport system permease family. MalFG subfamily.</text>
</comment>
<dbReference type="Gene3D" id="3.10.650.10">
    <property type="entry name" value="MalF N-terminal region-like"/>
    <property type="match status" value="1"/>
</dbReference>
<comment type="subcellular location">
    <subcellularLocation>
        <location evidence="1 9">Cell membrane</location>
        <topology evidence="1 9">Multi-pass membrane protein</topology>
    </subcellularLocation>
</comment>
<evidence type="ECO:0000313" key="12">
    <source>
        <dbReference type="EMBL" id="TXK04187.1"/>
    </source>
</evidence>
<dbReference type="AlphaFoldDB" id="A0A5C8HMY2"/>
<organism evidence="12 13">
    <name type="scientific">Microbacterium mitrae</name>
    <dbReference type="NCBI Taxonomy" id="664640"/>
    <lineage>
        <taxon>Bacteria</taxon>
        <taxon>Bacillati</taxon>
        <taxon>Actinomycetota</taxon>
        <taxon>Actinomycetes</taxon>
        <taxon>Micrococcales</taxon>
        <taxon>Microbacteriaceae</taxon>
        <taxon>Microbacterium</taxon>
    </lineage>
</organism>
<dbReference type="PANTHER" id="PTHR47314">
    <property type="entry name" value="MALTOSE/MALTODEXTRIN TRANSPORT SYSTEM PERMEASE PROTEIN MALF"/>
    <property type="match status" value="1"/>
</dbReference>
<dbReference type="InterPro" id="IPR032550">
    <property type="entry name" value="TM_PBP2_N"/>
</dbReference>
<feature type="transmembrane region" description="Helical" evidence="9">
    <location>
        <begin position="31"/>
        <end position="55"/>
    </location>
</feature>
<feature type="transmembrane region" description="Helical" evidence="9">
    <location>
        <begin position="305"/>
        <end position="330"/>
    </location>
</feature>
<dbReference type="RefSeq" id="WP_147826243.1">
    <property type="nucleotide sequence ID" value="NZ_BAAARG010000003.1"/>
</dbReference>
<dbReference type="EMBL" id="VRSW01000003">
    <property type="protein sequence ID" value="TXK04187.1"/>
    <property type="molecule type" value="Genomic_DNA"/>
</dbReference>
<keyword evidence="13" id="KW-1185">Reference proteome</keyword>
<dbReference type="Pfam" id="PF00528">
    <property type="entry name" value="BPD_transp_1"/>
    <property type="match status" value="1"/>
</dbReference>
<feature type="transmembrane region" description="Helical" evidence="9">
    <location>
        <begin position="88"/>
        <end position="112"/>
    </location>
</feature>
<accession>A0A5C8HMY2</accession>
<evidence type="ECO:0000256" key="2">
    <source>
        <dbReference type="ARBA" id="ARBA00009047"/>
    </source>
</evidence>
<gene>
    <name evidence="12" type="ORF">FVP60_10580</name>
</gene>
<keyword evidence="6 9" id="KW-0812">Transmembrane</keyword>
<dbReference type="GO" id="GO:0042956">
    <property type="term" value="P:maltodextrin transmembrane transport"/>
    <property type="evidence" value="ECO:0007669"/>
    <property type="project" value="TreeGrafter"/>
</dbReference>
<dbReference type="InterPro" id="IPR000515">
    <property type="entry name" value="MetI-like"/>
</dbReference>
<reference evidence="12 13" key="1">
    <citation type="submission" date="2019-08" db="EMBL/GenBank/DDBJ databases">
        <authorList>
            <person name="Dong K."/>
        </authorList>
    </citation>
    <scope>NUCLEOTIDE SEQUENCE [LARGE SCALE GENOMIC DNA]</scope>
    <source>
        <strain evidence="12 13">M4-8</strain>
    </source>
</reference>
<dbReference type="PANTHER" id="PTHR47314:SF1">
    <property type="entry name" value="MALTOSE_MALTODEXTRIN TRANSPORT SYSTEM PERMEASE PROTEIN MALF"/>
    <property type="match status" value="1"/>
</dbReference>
<dbReference type="Gene3D" id="1.20.58.370">
    <property type="entry name" value="MalF N-terminal region-like"/>
    <property type="match status" value="1"/>
</dbReference>
<comment type="caution">
    <text evidence="12">The sequence shown here is derived from an EMBL/GenBank/DDBJ whole genome shotgun (WGS) entry which is preliminary data.</text>
</comment>
<keyword evidence="5 10" id="KW-0762">Sugar transport</keyword>
<evidence type="ECO:0000256" key="6">
    <source>
        <dbReference type="ARBA" id="ARBA00022692"/>
    </source>
</evidence>
<dbReference type="Pfam" id="PF16296">
    <property type="entry name" value="TM_PBP2_N"/>
    <property type="match status" value="1"/>
</dbReference>
<evidence type="ECO:0000256" key="4">
    <source>
        <dbReference type="ARBA" id="ARBA00022475"/>
    </source>
</evidence>
<keyword evidence="8 9" id="KW-0472">Membrane</keyword>
<feature type="transmembrane region" description="Helical" evidence="9">
    <location>
        <begin position="477"/>
        <end position="497"/>
    </location>
</feature>
<protein>
    <recommendedName>
        <fullName evidence="10">Maltose/maltodextrin transport system permease protein</fullName>
    </recommendedName>
</protein>
<dbReference type="InterPro" id="IPR035906">
    <property type="entry name" value="MetI-like_sf"/>
</dbReference>
<evidence type="ECO:0000256" key="5">
    <source>
        <dbReference type="ARBA" id="ARBA00022597"/>
    </source>
</evidence>
<evidence type="ECO:0000256" key="7">
    <source>
        <dbReference type="ARBA" id="ARBA00022989"/>
    </source>
</evidence>
<feature type="transmembrane region" description="Helical" evidence="9">
    <location>
        <begin position="61"/>
        <end position="79"/>
    </location>
</feature>
<evidence type="ECO:0000259" key="11">
    <source>
        <dbReference type="PROSITE" id="PS50928"/>
    </source>
</evidence>
<dbReference type="SUPFAM" id="SSF160964">
    <property type="entry name" value="MalF N-terminal region-like"/>
    <property type="match status" value="1"/>
</dbReference>
<keyword evidence="3 9" id="KW-0813">Transport</keyword>
<dbReference type="CDD" id="cd06261">
    <property type="entry name" value="TM_PBP2"/>
    <property type="match status" value="1"/>
</dbReference>
<proteinExistence type="inferred from homology"/>
<dbReference type="PROSITE" id="PS50928">
    <property type="entry name" value="ABC_TM1"/>
    <property type="match status" value="1"/>
</dbReference>
<dbReference type="Gene3D" id="2.40.430.10">
    <property type="entry name" value="D-maltodextrin-binding protein, MBP"/>
    <property type="match status" value="1"/>
</dbReference>
<feature type="transmembrane region" description="Helical" evidence="9">
    <location>
        <begin position="504"/>
        <end position="526"/>
    </location>
</feature>
<dbReference type="InterPro" id="IPR035277">
    <property type="entry name" value="MalF_N"/>
</dbReference>
<evidence type="ECO:0000256" key="3">
    <source>
        <dbReference type="ARBA" id="ARBA00022448"/>
    </source>
</evidence>
<evidence type="ECO:0000256" key="10">
    <source>
        <dbReference type="RuleBase" id="RU367050"/>
    </source>
</evidence>
<dbReference type="Proteomes" id="UP000321196">
    <property type="component" value="Unassembled WGS sequence"/>
</dbReference>
<evidence type="ECO:0000313" key="13">
    <source>
        <dbReference type="Proteomes" id="UP000321196"/>
    </source>
</evidence>
<dbReference type="GO" id="GO:1990060">
    <property type="term" value="C:maltose transport complex"/>
    <property type="evidence" value="ECO:0007669"/>
    <property type="project" value="TreeGrafter"/>
</dbReference>
<evidence type="ECO:0000256" key="9">
    <source>
        <dbReference type="RuleBase" id="RU363032"/>
    </source>
</evidence>
<keyword evidence="7 9" id="KW-1133">Transmembrane helix</keyword>
<evidence type="ECO:0000256" key="1">
    <source>
        <dbReference type="ARBA" id="ARBA00004651"/>
    </source>
</evidence>
<sequence>MTIEAPVEPPVRRTKQQRRAAHIAEHASGSIWAIVAKLALLGIVDAIAIYAVIVLVGYQQWGVAALVIAVTILVNWIYFSRGKLPAKYLVPGVIFLLIFQVFVLGYTGYIAFTNQGTGHSLNKDQAISSLMATSLERVEDSVTYDVTVVENGAGELGLLVTDPDGDVSVGTTESGLEEVSGAEMDGGKAVALEGWTSLKFADVVNRSDELEALSVPLSDDPNDGALRSPDGQKGYLYTSSLTYDPVADTMTDNDGTVFSDNGEGSFVAPDGTALTPGWTVTVGFDNFIRAVTDQRLAQPLMYVTAWTFAFAILSVATTFFLGLFLAIVFNDMRMRGRKVYRSLMILPYAVPSFLSALVWAGMMNQSFGFINQVLLGGADIPWLTDPWLAKVSILLVNLWLGFPYMFLVCMGALQSIPEDALEAAKMDGAKPWAVFRLIKLPLLLVSVAPLLIASFAFNFNNFNVIFMLTNGGPRDTAAPIPVGFTDILISMVYKVAFTGQTRDYGLASAYSILIFIIVAVISIIAFRRTKSLEELN</sequence>
<dbReference type="GO" id="GO:0015423">
    <property type="term" value="F:ABC-type maltose transporter activity"/>
    <property type="evidence" value="ECO:0007669"/>
    <property type="project" value="TreeGrafter"/>
</dbReference>
<dbReference type="Gene3D" id="1.10.3720.10">
    <property type="entry name" value="MetI-like"/>
    <property type="match status" value="1"/>
</dbReference>
<comment type="function">
    <text evidence="10">Part of the ABC transporter complex MalEFGK involved in maltose/maltodextrin import. Probably responsible for the translocation of the substrate across the membrane.</text>
</comment>